<dbReference type="AlphaFoldDB" id="A0A699ZSP6"/>
<sequence>MQAATVLQVDRSVDPCQYAILLRGAEAERWTEERRLLPAPHGLSSQQP</sequence>
<protein>
    <submittedName>
        <fullName evidence="1">Uncharacterized protein</fullName>
    </submittedName>
</protein>
<gene>
    <name evidence="1" type="ORF">HaLaN_20271</name>
</gene>
<reference evidence="1 2" key="1">
    <citation type="submission" date="2020-02" db="EMBL/GenBank/DDBJ databases">
        <title>Draft genome sequence of Haematococcus lacustris strain NIES-144.</title>
        <authorList>
            <person name="Morimoto D."/>
            <person name="Nakagawa S."/>
            <person name="Yoshida T."/>
            <person name="Sawayama S."/>
        </authorList>
    </citation>
    <scope>NUCLEOTIDE SEQUENCE [LARGE SCALE GENOMIC DNA]</scope>
    <source>
        <strain evidence="1 2">NIES-144</strain>
    </source>
</reference>
<proteinExistence type="predicted"/>
<evidence type="ECO:0000313" key="2">
    <source>
        <dbReference type="Proteomes" id="UP000485058"/>
    </source>
</evidence>
<accession>A0A699ZSP6</accession>
<name>A0A699ZSP6_HAELA</name>
<dbReference type="Proteomes" id="UP000485058">
    <property type="component" value="Unassembled WGS sequence"/>
</dbReference>
<feature type="non-terminal residue" evidence="1">
    <location>
        <position position="1"/>
    </location>
</feature>
<comment type="caution">
    <text evidence="1">The sequence shown here is derived from an EMBL/GenBank/DDBJ whole genome shotgun (WGS) entry which is preliminary data.</text>
</comment>
<evidence type="ECO:0000313" key="1">
    <source>
        <dbReference type="EMBL" id="GFH22759.1"/>
    </source>
</evidence>
<organism evidence="1 2">
    <name type="scientific">Haematococcus lacustris</name>
    <name type="common">Green alga</name>
    <name type="synonym">Haematococcus pluvialis</name>
    <dbReference type="NCBI Taxonomy" id="44745"/>
    <lineage>
        <taxon>Eukaryota</taxon>
        <taxon>Viridiplantae</taxon>
        <taxon>Chlorophyta</taxon>
        <taxon>core chlorophytes</taxon>
        <taxon>Chlorophyceae</taxon>
        <taxon>CS clade</taxon>
        <taxon>Chlamydomonadales</taxon>
        <taxon>Haematococcaceae</taxon>
        <taxon>Haematococcus</taxon>
    </lineage>
</organism>
<keyword evidence="2" id="KW-1185">Reference proteome</keyword>
<feature type="non-terminal residue" evidence="1">
    <location>
        <position position="48"/>
    </location>
</feature>
<dbReference type="EMBL" id="BLLF01002117">
    <property type="protein sequence ID" value="GFH22759.1"/>
    <property type="molecule type" value="Genomic_DNA"/>
</dbReference>